<comment type="caution">
    <text evidence="4">The sequence shown here is derived from an EMBL/GenBank/DDBJ whole genome shotgun (WGS) entry which is preliminary data.</text>
</comment>
<dbReference type="RefSeq" id="WP_234822642.1">
    <property type="nucleotide sequence ID" value="NZ_QKZL01000017.1"/>
</dbReference>
<name>A0A2W7N0M9_9RHOB</name>
<accession>A0A2W7N0M9</accession>
<feature type="region of interest" description="Disordered" evidence="1">
    <location>
        <begin position="220"/>
        <end position="240"/>
    </location>
</feature>
<dbReference type="InterPro" id="IPR012533">
    <property type="entry name" value="YcnI-copper_dom"/>
</dbReference>
<feature type="signal peptide" evidence="2">
    <location>
        <begin position="1"/>
        <end position="26"/>
    </location>
</feature>
<dbReference type="Proteomes" id="UP000248916">
    <property type="component" value="Unassembled WGS sequence"/>
</dbReference>
<sequence length="240" mass="25596">MIIRFPYLRGTLLASTLIIPSLPAFARITLAESQAAAGRTYRAVLRVADSCDDAATTALRVELHEGVYVAKPMPKAGWKLETLTGPYTTPFDNHGNGVNEGMREIVWSGGKLEDAWYDEFTFRAAIEVEIAPGTDLTIPVAQDCGIITQNWTATITGTADDSTGDHRHDHAAAGPWTIGDLTVEVPFACATLPNAPVSGGFMTVANDGPIDDRLIAATFRDRGGGGDPRGGDGRRCHAQT</sequence>
<evidence type="ECO:0000313" key="5">
    <source>
        <dbReference type="Proteomes" id="UP000248916"/>
    </source>
</evidence>
<protein>
    <recommendedName>
        <fullName evidence="3">YncI copper-binding domain-containing protein</fullName>
    </recommendedName>
</protein>
<dbReference type="InterPro" id="IPR036182">
    <property type="entry name" value="PCuAC_sf"/>
</dbReference>
<feature type="chain" id="PRO_5016169236" description="YncI copper-binding domain-containing protein" evidence="2">
    <location>
        <begin position="27"/>
        <end position="240"/>
    </location>
</feature>
<evidence type="ECO:0000313" key="4">
    <source>
        <dbReference type="EMBL" id="PZX13678.1"/>
    </source>
</evidence>
<keyword evidence="2" id="KW-0732">Signal</keyword>
<dbReference type="EMBL" id="QKZL01000017">
    <property type="protein sequence ID" value="PZX13678.1"/>
    <property type="molecule type" value="Genomic_DNA"/>
</dbReference>
<dbReference type="CDD" id="cd08545">
    <property type="entry name" value="YcnI_like"/>
    <property type="match status" value="1"/>
</dbReference>
<dbReference type="Gene3D" id="2.60.40.2230">
    <property type="entry name" value="Uncharacterised protein YcnI-like PF07987, DUF1775"/>
    <property type="match status" value="1"/>
</dbReference>
<organism evidence="4 5">
    <name type="scientific">Palleronia aestuarii</name>
    <dbReference type="NCBI Taxonomy" id="568105"/>
    <lineage>
        <taxon>Bacteria</taxon>
        <taxon>Pseudomonadati</taxon>
        <taxon>Pseudomonadota</taxon>
        <taxon>Alphaproteobacteria</taxon>
        <taxon>Rhodobacterales</taxon>
        <taxon>Roseobacteraceae</taxon>
        <taxon>Palleronia</taxon>
    </lineage>
</organism>
<dbReference type="InterPro" id="IPR038507">
    <property type="entry name" value="YcnI-like_sf"/>
</dbReference>
<reference evidence="4 5" key="1">
    <citation type="submission" date="2018-06" db="EMBL/GenBank/DDBJ databases">
        <title>Genomic Encyclopedia of Archaeal and Bacterial Type Strains, Phase II (KMG-II): from individual species to whole genera.</title>
        <authorList>
            <person name="Goeker M."/>
        </authorList>
    </citation>
    <scope>NUCLEOTIDE SEQUENCE [LARGE SCALE GENOMIC DNA]</scope>
    <source>
        <strain evidence="4 5">DSM 22009</strain>
    </source>
</reference>
<evidence type="ECO:0000256" key="1">
    <source>
        <dbReference type="SAM" id="MobiDB-lite"/>
    </source>
</evidence>
<dbReference type="SUPFAM" id="SSF110087">
    <property type="entry name" value="DR1885-like metal-binding protein"/>
    <property type="match status" value="1"/>
</dbReference>
<proteinExistence type="predicted"/>
<evidence type="ECO:0000256" key="2">
    <source>
        <dbReference type="SAM" id="SignalP"/>
    </source>
</evidence>
<keyword evidence="5" id="KW-1185">Reference proteome</keyword>
<feature type="domain" description="YncI copper-binding" evidence="3">
    <location>
        <begin position="28"/>
        <end position="159"/>
    </location>
</feature>
<gene>
    <name evidence="4" type="ORF">LX81_03229</name>
</gene>
<evidence type="ECO:0000259" key="3">
    <source>
        <dbReference type="Pfam" id="PF07987"/>
    </source>
</evidence>
<dbReference type="AlphaFoldDB" id="A0A2W7N0M9"/>
<dbReference type="Pfam" id="PF07987">
    <property type="entry name" value="DUF1775"/>
    <property type="match status" value="1"/>
</dbReference>